<name>A0A3B7MJW2_9CYAN</name>
<feature type="region of interest" description="Disordered" evidence="1">
    <location>
        <begin position="38"/>
        <end position="81"/>
    </location>
</feature>
<reference evidence="3" key="2">
    <citation type="submission" date="2020-07" db="EMBL/GenBank/DDBJ databases">
        <title>Complete genome sequence of thermophilic cyanobacteria strain Thermosynechococcus elongatus PKUAC-SCTE542.</title>
        <authorList>
            <person name="Liang Y."/>
            <person name="Tang J."/>
            <person name="Daroch M."/>
        </authorList>
    </citation>
    <scope>NUCLEOTIDE SEQUENCE</scope>
    <source>
        <strain evidence="4">E542</strain>
        <strain evidence="3">PKUAC-SCTE542</strain>
    </source>
</reference>
<dbReference type="InterPro" id="IPR011335">
    <property type="entry name" value="Restrct_endonuc-II-like"/>
</dbReference>
<sequence>MTQAYTPDDVWRLLAELLEAQKETERRFQETERRFQETERQFQETNQRFQETDRRFQETNQRFQETDRRFQETDRRFQETDQRFRETERLLREEARQLNQQLGKLGNRLGEFVEWQVRPAVLRLFRSRGIAVSQLHSDVILQDGNESLEIDLLVVNTHEAVLVEVKTKLSQGDVDEHLERIAKFRRLAHQYRDTQLLGAVAGMVVPPEVARYAYRQGLFVLAQSGDGVTILNDPQFQPRRW</sequence>
<accession>A0A3B7MJW2</accession>
<dbReference type="EMBL" id="CP032152">
    <property type="protein sequence ID" value="AXY68179.1"/>
    <property type="molecule type" value="Genomic_DNA"/>
</dbReference>
<evidence type="ECO:0000313" key="3">
    <source>
        <dbReference type="EMBL" id="AXY68180.1"/>
    </source>
</evidence>
<dbReference type="Proteomes" id="UP000261812">
    <property type="component" value="Chromosome"/>
</dbReference>
<dbReference type="RefSeq" id="WP_181494700.1">
    <property type="nucleotide sequence ID" value="NZ_CP032152.1"/>
</dbReference>
<evidence type="ECO:0000256" key="1">
    <source>
        <dbReference type="SAM" id="MobiDB-lite"/>
    </source>
</evidence>
<dbReference type="KEGG" id="tsq:D3A95_08980"/>
<feature type="compositionally biased region" description="Basic and acidic residues" evidence="1">
    <location>
        <begin position="64"/>
        <end position="81"/>
    </location>
</feature>
<evidence type="ECO:0000313" key="2">
    <source>
        <dbReference type="EMBL" id="AXY68179.1"/>
    </source>
</evidence>
<dbReference type="PANTHER" id="PTHR38753">
    <property type="entry name" value="SLR1441 PROTEIN"/>
    <property type="match status" value="1"/>
</dbReference>
<evidence type="ECO:0008006" key="5">
    <source>
        <dbReference type="Google" id="ProtNLM"/>
    </source>
</evidence>
<dbReference type="AlphaFoldDB" id="A0A3B7MJW2"/>
<dbReference type="EMBL" id="CP032152">
    <property type="protein sequence ID" value="AXY68180.1"/>
    <property type="molecule type" value="Genomic_DNA"/>
</dbReference>
<proteinExistence type="predicted"/>
<evidence type="ECO:0000313" key="4">
    <source>
        <dbReference type="Proteomes" id="UP000261812"/>
    </source>
</evidence>
<protein>
    <recommendedName>
        <fullName evidence="5">DUF3782 domain-containing protein</fullName>
    </recommendedName>
</protein>
<organism evidence="3 4">
    <name type="scientific">Thermosynechococcus sichuanensis E542</name>
    <dbReference type="NCBI Taxonomy" id="2016101"/>
    <lineage>
        <taxon>Bacteria</taxon>
        <taxon>Bacillati</taxon>
        <taxon>Cyanobacteriota</taxon>
        <taxon>Cyanophyceae</taxon>
        <taxon>Acaryochloridales</taxon>
        <taxon>Thermosynechococcaceae</taxon>
        <taxon>Thermosynechococcus</taxon>
        <taxon>Thermosynechococcus sichuanensis</taxon>
    </lineage>
</organism>
<dbReference type="SUPFAM" id="SSF52980">
    <property type="entry name" value="Restriction endonuclease-like"/>
    <property type="match status" value="1"/>
</dbReference>
<gene>
    <name evidence="2" type="ORF">D3A95_08980</name>
    <name evidence="3" type="ORF">D3A95_08985</name>
</gene>
<keyword evidence="4" id="KW-1185">Reference proteome</keyword>
<dbReference type="PANTHER" id="PTHR38753:SF1">
    <property type="entry name" value="SLR1441 PROTEIN"/>
    <property type="match status" value="1"/>
</dbReference>
<dbReference type="KEGG" id="tsq:D3A95_08985"/>
<dbReference type="Gene3D" id="1.10.287.950">
    <property type="entry name" value="Methyl-accepting chemotaxis protein"/>
    <property type="match status" value="1"/>
</dbReference>
<reference evidence="4" key="1">
    <citation type="submission" date="2018-09" db="EMBL/GenBank/DDBJ databases">
        <title>Complete genome sequence of thermophilic cyanobacteria strain Thermosynechococcus elongatus PKUAC-SCTE542.</title>
        <authorList>
            <person name="Liang Y."/>
            <person name="Tang J."/>
            <person name="Daroch M."/>
        </authorList>
    </citation>
    <scope>NUCLEOTIDE SEQUENCE [LARGE SCALE GENOMIC DNA]</scope>
    <source>
        <strain evidence="4">E542</strain>
    </source>
</reference>